<dbReference type="PROSITE" id="PS00794">
    <property type="entry name" value="HPPK"/>
    <property type="match status" value="1"/>
</dbReference>
<comment type="function">
    <text evidence="10">Catalyzes the transfer of pyrophosphate from adenosine triphosphate (ATP) to 6-hydroxymethyl-7,8-dihydropterin, an enzymatic step in folate biosynthesis pathway.</text>
</comment>
<sequence length="99" mass="10558">MGRKDGVRWGPRLIDIDVLFYGDQVFDSPELVLPHKDLFNRAFVLVPLAEIAPKLRLGGRSVGEAAKAAAELGVKPLGCGLSAAGSHIGDFDAFTEPGR</sequence>
<keyword evidence="8" id="KW-0067">ATP-binding</keyword>
<comment type="pathway">
    <text evidence="1">Cofactor biosynthesis; tetrahydrofolate biosynthesis; 2-amino-4-hydroxy-6-hydroxymethyl-7,8-dihydropteridine diphosphate from 7,8-dihydroneopterin triphosphate: step 4/4.</text>
</comment>
<evidence type="ECO:0000256" key="3">
    <source>
        <dbReference type="ARBA" id="ARBA00013253"/>
    </source>
</evidence>
<evidence type="ECO:0000256" key="12">
    <source>
        <dbReference type="ARBA" id="ARBA00033413"/>
    </source>
</evidence>
<comment type="similarity">
    <text evidence="2">Belongs to the HPPK family.</text>
</comment>
<evidence type="ECO:0000256" key="9">
    <source>
        <dbReference type="ARBA" id="ARBA00022909"/>
    </source>
</evidence>
<dbReference type="InterPro" id="IPR000550">
    <property type="entry name" value="Hppk"/>
</dbReference>
<dbReference type="GO" id="GO:0046656">
    <property type="term" value="P:folic acid biosynthetic process"/>
    <property type="evidence" value="ECO:0007669"/>
    <property type="project" value="UniProtKB-KW"/>
</dbReference>
<evidence type="ECO:0000256" key="5">
    <source>
        <dbReference type="ARBA" id="ARBA00022679"/>
    </source>
</evidence>
<evidence type="ECO:0000259" key="13">
    <source>
        <dbReference type="PROSITE" id="PS00794"/>
    </source>
</evidence>
<accession>A0A4U8Z4R8</accession>
<dbReference type="InterPro" id="IPR035907">
    <property type="entry name" value="Hppk_sf"/>
</dbReference>
<dbReference type="PANTHER" id="PTHR43071">
    <property type="entry name" value="2-AMINO-4-HYDROXY-6-HYDROXYMETHYLDIHYDROPTERIDINE PYROPHOSPHOKINASE"/>
    <property type="match status" value="1"/>
</dbReference>
<keyword evidence="6" id="KW-0547">Nucleotide-binding</keyword>
<dbReference type="Proteomes" id="UP000294360">
    <property type="component" value="Chromosome"/>
</dbReference>
<dbReference type="AlphaFoldDB" id="A0A4U8Z4R8"/>
<organism evidence="14 15">
    <name type="scientific">Methylocella tundrae</name>
    <dbReference type="NCBI Taxonomy" id="227605"/>
    <lineage>
        <taxon>Bacteria</taxon>
        <taxon>Pseudomonadati</taxon>
        <taxon>Pseudomonadota</taxon>
        <taxon>Alphaproteobacteria</taxon>
        <taxon>Hyphomicrobiales</taxon>
        <taxon>Beijerinckiaceae</taxon>
        <taxon>Methylocella</taxon>
    </lineage>
</organism>
<keyword evidence="9" id="KW-0289">Folate biosynthesis</keyword>
<keyword evidence="7" id="KW-0418">Kinase</keyword>
<feature type="domain" description="7,8-dihydro-6-hydroxymethylpterin-pyrophosphokinase" evidence="13">
    <location>
        <begin position="8"/>
        <end position="19"/>
    </location>
</feature>
<evidence type="ECO:0000256" key="11">
    <source>
        <dbReference type="ARBA" id="ARBA00029766"/>
    </source>
</evidence>
<name>A0A4U8Z4R8_METTU</name>
<dbReference type="GO" id="GO:0003848">
    <property type="term" value="F:2-amino-4-hydroxy-6-hydroxymethyldihydropteridine diphosphokinase activity"/>
    <property type="evidence" value="ECO:0007669"/>
    <property type="project" value="UniProtKB-EC"/>
</dbReference>
<dbReference type="CDD" id="cd00483">
    <property type="entry name" value="HPPK"/>
    <property type="match status" value="1"/>
</dbReference>
<dbReference type="PANTHER" id="PTHR43071:SF1">
    <property type="entry name" value="2-AMINO-4-HYDROXY-6-HYDROXYMETHYLDIHYDROPTERIDINE PYROPHOSPHOKINASE"/>
    <property type="match status" value="1"/>
</dbReference>
<evidence type="ECO:0000313" key="14">
    <source>
        <dbReference type="EMBL" id="VFU10455.1"/>
    </source>
</evidence>
<evidence type="ECO:0000256" key="1">
    <source>
        <dbReference type="ARBA" id="ARBA00005051"/>
    </source>
</evidence>
<dbReference type="EMBL" id="LR536450">
    <property type="protein sequence ID" value="VFU10455.1"/>
    <property type="molecule type" value="Genomic_DNA"/>
</dbReference>
<protein>
    <recommendedName>
        <fullName evidence="4">2-amino-4-hydroxy-6-hydroxymethyldihydropteridine pyrophosphokinase</fullName>
        <ecNumber evidence="3">2.7.6.3</ecNumber>
    </recommendedName>
    <alternativeName>
        <fullName evidence="11">6-hydroxymethyl-7,8-dihydropterin pyrophosphokinase</fullName>
    </alternativeName>
    <alternativeName>
        <fullName evidence="12">7,8-dihydro-6-hydroxymethylpterin-pyrophosphokinase</fullName>
    </alternativeName>
</protein>
<evidence type="ECO:0000256" key="8">
    <source>
        <dbReference type="ARBA" id="ARBA00022840"/>
    </source>
</evidence>
<dbReference type="UniPathway" id="UPA00077">
    <property type="reaction ID" value="UER00155"/>
</dbReference>
<evidence type="ECO:0000256" key="6">
    <source>
        <dbReference type="ARBA" id="ARBA00022741"/>
    </source>
</evidence>
<dbReference type="EC" id="2.7.6.3" evidence="3"/>
<proteinExistence type="inferred from homology"/>
<dbReference type="Gene3D" id="3.30.70.560">
    <property type="entry name" value="7,8-Dihydro-6-hydroxymethylpterin-pyrophosphokinase HPPK"/>
    <property type="match status" value="1"/>
</dbReference>
<reference evidence="14 15" key="1">
    <citation type="submission" date="2019-03" db="EMBL/GenBank/DDBJ databases">
        <authorList>
            <person name="Kox A.R. M."/>
        </authorList>
    </citation>
    <scope>NUCLEOTIDE SEQUENCE [LARGE SCALE GENOMIC DNA]</scope>
    <source>
        <strain evidence="14">MTUNDRAET4 annotated genome</strain>
    </source>
</reference>
<evidence type="ECO:0000313" key="15">
    <source>
        <dbReference type="Proteomes" id="UP000294360"/>
    </source>
</evidence>
<dbReference type="GO" id="GO:0016301">
    <property type="term" value="F:kinase activity"/>
    <property type="evidence" value="ECO:0007669"/>
    <property type="project" value="UniProtKB-KW"/>
</dbReference>
<keyword evidence="5" id="KW-0808">Transferase</keyword>
<evidence type="ECO:0000256" key="7">
    <source>
        <dbReference type="ARBA" id="ARBA00022777"/>
    </source>
</evidence>
<dbReference type="GO" id="GO:0005524">
    <property type="term" value="F:ATP binding"/>
    <property type="evidence" value="ECO:0007669"/>
    <property type="project" value="UniProtKB-KW"/>
</dbReference>
<dbReference type="SUPFAM" id="SSF55083">
    <property type="entry name" value="6-hydroxymethyl-7,8-dihydropterin pyrophosphokinase, HPPK"/>
    <property type="match status" value="1"/>
</dbReference>
<dbReference type="NCBIfam" id="TIGR01498">
    <property type="entry name" value="folK"/>
    <property type="match status" value="1"/>
</dbReference>
<evidence type="ECO:0000256" key="10">
    <source>
        <dbReference type="ARBA" id="ARBA00029409"/>
    </source>
</evidence>
<dbReference type="Pfam" id="PF01288">
    <property type="entry name" value="HPPK"/>
    <property type="match status" value="1"/>
</dbReference>
<evidence type="ECO:0000256" key="2">
    <source>
        <dbReference type="ARBA" id="ARBA00005810"/>
    </source>
</evidence>
<gene>
    <name evidence="14" type="ORF">MTUNDRAET4_3568</name>
</gene>
<dbReference type="KEGG" id="mtun:MTUNDRAET4_3568"/>
<evidence type="ECO:0000256" key="4">
    <source>
        <dbReference type="ARBA" id="ARBA00016218"/>
    </source>
</evidence>
<dbReference type="GO" id="GO:0046654">
    <property type="term" value="P:tetrahydrofolate biosynthetic process"/>
    <property type="evidence" value="ECO:0007669"/>
    <property type="project" value="UniProtKB-UniPathway"/>
</dbReference>